<dbReference type="KEGG" id="aun:AWM73_03175"/>
<dbReference type="PROSITE" id="PS51257">
    <property type="entry name" value="PROKAR_LIPOPROTEIN"/>
    <property type="match status" value="1"/>
</dbReference>
<evidence type="ECO:0000256" key="2">
    <source>
        <dbReference type="SAM" id="SignalP"/>
    </source>
</evidence>
<evidence type="ECO:0000256" key="1">
    <source>
        <dbReference type="SAM" id="Coils"/>
    </source>
</evidence>
<dbReference type="AlphaFoldDB" id="A0A0X8FFJ8"/>
<dbReference type="EMBL" id="CP065662">
    <property type="protein sequence ID" value="QPS01085.1"/>
    <property type="molecule type" value="Genomic_DNA"/>
</dbReference>
<evidence type="ECO:0000313" key="5">
    <source>
        <dbReference type="Proteomes" id="UP000594771"/>
    </source>
</evidence>
<dbReference type="OrthoDB" id="2135378at2"/>
<dbReference type="GeneID" id="35768134"/>
<keyword evidence="6" id="KW-1185">Reference proteome</keyword>
<evidence type="ECO:0000313" key="6">
    <source>
        <dbReference type="Proteomes" id="UP001069145"/>
    </source>
</evidence>
<keyword evidence="2" id="KW-0732">Signal</keyword>
<dbReference type="Proteomes" id="UP001069145">
    <property type="component" value="Unassembled WGS sequence"/>
</dbReference>
<feature type="chain" id="PRO_5038770706" evidence="2">
    <location>
        <begin position="23"/>
        <end position="268"/>
    </location>
</feature>
<proteinExistence type="predicted"/>
<keyword evidence="1" id="KW-0175">Coiled coil</keyword>
<feature type="coiled-coil region" evidence="1">
    <location>
        <begin position="157"/>
        <end position="191"/>
    </location>
</feature>
<dbReference type="RefSeq" id="WP_060778055.1">
    <property type="nucleotide sequence ID" value="NZ_CAJHLF010000018.1"/>
</dbReference>
<evidence type="ECO:0000313" key="4">
    <source>
        <dbReference type="EMBL" id="QPS01085.1"/>
    </source>
</evidence>
<sequence length="268" mass="30228">MKPFKKIIALACLCATIFFLSACSSQNKTDDLFFSDLFTTWQKKQEAASQVDKNSDNAGSQALINSFNTEWEEMKKYQDQSFKDKDLGNKVKDYLNELKACVDALNQEPATIDSQTAFNDHYRKRIDILKDLSQDSRFIIQAEALEEIDADKNSKALEDAKENLDFRKAAYSQLEEDLNNLQFTVDQAASTDQSIVMTGTLTNHAKADLVNLGITFKFVDADQKELASDTWKTDRLKQGESQTVTIRNTAPQAAHIQIELNDGLSIEK</sequence>
<accession>A0A0X8FFJ8</accession>
<gene>
    <name evidence="4" type="ORF">I6G68_06870</name>
    <name evidence="3" type="ORF">ODY43_08780</name>
</gene>
<dbReference type="EMBL" id="JAOTML010000012">
    <property type="protein sequence ID" value="MCY3054072.1"/>
    <property type="molecule type" value="Genomic_DNA"/>
</dbReference>
<protein>
    <submittedName>
        <fullName evidence="3">FxLYD domain-containing protein</fullName>
    </submittedName>
</protein>
<reference evidence="4 5" key="1">
    <citation type="submission" date="2020-12" db="EMBL/GenBank/DDBJ databases">
        <title>FDA dAtabase for Regulatory Grade micrObial Sequences (FDA-ARGOS): Supporting development and validation of Infectious Disease Dx tests.</title>
        <authorList>
            <person name="Sproer C."/>
            <person name="Gronow S."/>
            <person name="Severitt S."/>
            <person name="Schroder I."/>
            <person name="Tallon L."/>
            <person name="Sadzewicz L."/>
            <person name="Zhao X."/>
            <person name="Boylan J."/>
            <person name="Ott S."/>
            <person name="Bowen H."/>
            <person name="Vavikolanu K."/>
            <person name="Mehta A."/>
            <person name="Aluvathingal J."/>
            <person name="Nadendla S."/>
            <person name="Lowell S."/>
            <person name="Myers T."/>
            <person name="Yan Y."/>
            <person name="Sichtig H."/>
        </authorList>
    </citation>
    <scope>NUCLEOTIDE SEQUENCE [LARGE SCALE GENOMIC DNA]</scope>
    <source>
        <strain evidence="4 5">FDAARGOS_911</strain>
    </source>
</reference>
<dbReference type="NCBIfam" id="NF038353">
    <property type="entry name" value="FxLYD_dom"/>
    <property type="match status" value="1"/>
</dbReference>
<dbReference type="InterPro" id="IPR047676">
    <property type="entry name" value="FxLYD_dom"/>
</dbReference>
<organism evidence="4 5">
    <name type="scientific">Aerococcus urinae</name>
    <dbReference type="NCBI Taxonomy" id="1376"/>
    <lineage>
        <taxon>Bacteria</taxon>
        <taxon>Bacillati</taxon>
        <taxon>Bacillota</taxon>
        <taxon>Bacilli</taxon>
        <taxon>Lactobacillales</taxon>
        <taxon>Aerococcaceae</taxon>
        <taxon>Aerococcus</taxon>
    </lineage>
</organism>
<dbReference type="Proteomes" id="UP000594771">
    <property type="component" value="Chromosome"/>
</dbReference>
<feature type="signal peptide" evidence="2">
    <location>
        <begin position="1"/>
        <end position="22"/>
    </location>
</feature>
<reference evidence="3" key="2">
    <citation type="submission" date="2022-09" db="EMBL/GenBank/DDBJ databases">
        <title>Aerococcus urinae taxonomy study.</title>
        <authorList>
            <person name="Christensen J."/>
            <person name="Senneby E."/>
        </authorList>
    </citation>
    <scope>NUCLEOTIDE SEQUENCE</scope>
    <source>
        <strain evidence="3">NLD-066-U95</strain>
    </source>
</reference>
<evidence type="ECO:0000313" key="3">
    <source>
        <dbReference type="EMBL" id="MCY3054072.1"/>
    </source>
</evidence>
<name>A0A0X8FFJ8_9LACT</name>